<sequence length="52" mass="5589">MTEPTENEQTERGAAEEASGTPLTETEVEVSKRPPSDPPKNDGMGLSEDDVE</sequence>
<reference evidence="3" key="1">
    <citation type="submission" date="2016-10" db="EMBL/GenBank/DDBJ databases">
        <authorList>
            <person name="Varghese N."/>
            <person name="Submissions S."/>
        </authorList>
    </citation>
    <scope>NUCLEOTIDE SEQUENCE [LARGE SCALE GENOMIC DNA]</scope>
    <source>
        <strain evidence="3">CGMCC 4.6609</strain>
    </source>
</reference>
<gene>
    <name evidence="2" type="ORF">SAMN05421507_102640</name>
</gene>
<protein>
    <submittedName>
        <fullName evidence="2">Uncharacterized protein</fullName>
    </submittedName>
</protein>
<dbReference type="AlphaFoldDB" id="A0A1H0JUH2"/>
<dbReference type="EMBL" id="FNIX01000002">
    <property type="protein sequence ID" value="SDO47264.1"/>
    <property type="molecule type" value="Genomic_DNA"/>
</dbReference>
<evidence type="ECO:0000313" key="2">
    <source>
        <dbReference type="EMBL" id="SDO47264.1"/>
    </source>
</evidence>
<evidence type="ECO:0000313" key="3">
    <source>
        <dbReference type="Proteomes" id="UP000199691"/>
    </source>
</evidence>
<dbReference type="Proteomes" id="UP000199691">
    <property type="component" value="Unassembled WGS sequence"/>
</dbReference>
<dbReference type="RefSeq" id="WP_176959661.1">
    <property type="nucleotide sequence ID" value="NZ_FNIX01000002.1"/>
</dbReference>
<feature type="region of interest" description="Disordered" evidence="1">
    <location>
        <begin position="1"/>
        <end position="52"/>
    </location>
</feature>
<evidence type="ECO:0000256" key="1">
    <source>
        <dbReference type="SAM" id="MobiDB-lite"/>
    </source>
</evidence>
<name>A0A1H0JUH2_9PSEU</name>
<accession>A0A1H0JUH2</accession>
<keyword evidence="3" id="KW-1185">Reference proteome</keyword>
<proteinExistence type="predicted"/>
<organism evidence="2 3">
    <name type="scientific">Lentzea jiangxiensis</name>
    <dbReference type="NCBI Taxonomy" id="641025"/>
    <lineage>
        <taxon>Bacteria</taxon>
        <taxon>Bacillati</taxon>
        <taxon>Actinomycetota</taxon>
        <taxon>Actinomycetes</taxon>
        <taxon>Pseudonocardiales</taxon>
        <taxon>Pseudonocardiaceae</taxon>
        <taxon>Lentzea</taxon>
    </lineage>
</organism>